<feature type="region of interest" description="Disordered" evidence="1">
    <location>
        <begin position="1"/>
        <end position="21"/>
    </location>
</feature>
<evidence type="ECO:0000256" key="1">
    <source>
        <dbReference type="SAM" id="MobiDB-lite"/>
    </source>
</evidence>
<dbReference type="RefSeq" id="WP_184546295.1">
    <property type="nucleotide sequence ID" value="NZ_JACHMP010000001.1"/>
</dbReference>
<name>A0A7W9IAZ7_9ACTN</name>
<proteinExistence type="predicted"/>
<accession>A0A7W9IAZ7</accession>
<dbReference type="InterPro" id="IPR011010">
    <property type="entry name" value="DNA_brk_join_enz"/>
</dbReference>
<reference evidence="2 3" key="1">
    <citation type="submission" date="2020-08" db="EMBL/GenBank/DDBJ databases">
        <title>Sequencing the genomes of 1000 actinobacteria strains.</title>
        <authorList>
            <person name="Klenk H.-P."/>
        </authorList>
    </citation>
    <scope>NUCLEOTIDE SEQUENCE [LARGE SCALE GENOMIC DNA]</scope>
    <source>
        <strain evidence="2 3">DSM 46887</strain>
    </source>
</reference>
<evidence type="ECO:0000313" key="2">
    <source>
        <dbReference type="EMBL" id="MBB5817220.1"/>
    </source>
</evidence>
<sequence>MRTKLLPRLALPHHPTTNPAPISRQQRLAALRRLLDDEQIPLLTRTAAVIVLLYAQPLTRILRLTIDDVLHHDGQVSLRLGDPPTPVPEPFATLLLDHLGQRLNLTTATNQNSRRLFPGRRGGQPMTTDAIEQRLRTHQIVTLNSRAAALRHLVLQAPAPVIARMLGYTDQQTRRIATAAGSPWSRYAPGDDHSRDDHELHHSQIGDS</sequence>
<keyword evidence="3" id="KW-1185">Reference proteome</keyword>
<protein>
    <submittedName>
        <fullName evidence="2">Uncharacterized protein</fullName>
    </submittedName>
</protein>
<comment type="caution">
    <text evidence="2">The sequence shown here is derived from an EMBL/GenBank/DDBJ whole genome shotgun (WGS) entry which is preliminary data.</text>
</comment>
<dbReference type="Proteomes" id="UP000540685">
    <property type="component" value="Unassembled WGS sequence"/>
</dbReference>
<feature type="region of interest" description="Disordered" evidence="1">
    <location>
        <begin position="179"/>
        <end position="208"/>
    </location>
</feature>
<organism evidence="2 3">
    <name type="scientific">Streptosporangium becharense</name>
    <dbReference type="NCBI Taxonomy" id="1816182"/>
    <lineage>
        <taxon>Bacteria</taxon>
        <taxon>Bacillati</taxon>
        <taxon>Actinomycetota</taxon>
        <taxon>Actinomycetes</taxon>
        <taxon>Streptosporangiales</taxon>
        <taxon>Streptosporangiaceae</taxon>
        <taxon>Streptosporangium</taxon>
    </lineage>
</organism>
<gene>
    <name evidence="2" type="ORF">F4562_000282</name>
</gene>
<evidence type="ECO:0000313" key="3">
    <source>
        <dbReference type="Proteomes" id="UP000540685"/>
    </source>
</evidence>
<dbReference type="GO" id="GO:0003677">
    <property type="term" value="F:DNA binding"/>
    <property type="evidence" value="ECO:0007669"/>
    <property type="project" value="InterPro"/>
</dbReference>
<feature type="compositionally biased region" description="Basic and acidic residues" evidence="1">
    <location>
        <begin position="189"/>
        <end position="208"/>
    </location>
</feature>
<dbReference type="SUPFAM" id="SSF56349">
    <property type="entry name" value="DNA breaking-rejoining enzymes"/>
    <property type="match status" value="1"/>
</dbReference>
<dbReference type="AlphaFoldDB" id="A0A7W9IAZ7"/>
<dbReference type="EMBL" id="JACHMP010000001">
    <property type="protein sequence ID" value="MBB5817220.1"/>
    <property type="molecule type" value="Genomic_DNA"/>
</dbReference>